<dbReference type="OrthoDB" id="9835327at2"/>
<proteinExistence type="predicted"/>
<reference evidence="1 2" key="1">
    <citation type="submission" date="2024-01" db="EMBL/GenBank/DDBJ databases">
        <title>Complete Genome Sequence of Alkalicoccus halolimnae BZ-SZ-XJ29T, a Moderately Halophilic Bacterium Isolated from a Salt Lake.</title>
        <authorList>
            <person name="Zhao B."/>
        </authorList>
    </citation>
    <scope>NUCLEOTIDE SEQUENCE [LARGE SCALE GENOMIC DNA]</scope>
    <source>
        <strain evidence="1 2">BZ-SZ-XJ29</strain>
    </source>
</reference>
<dbReference type="RefSeq" id="WP_147803296.1">
    <property type="nucleotide sequence ID" value="NZ_CP144914.1"/>
</dbReference>
<gene>
    <name evidence="1" type="ORF">FTX54_004265</name>
</gene>
<organism evidence="1 2">
    <name type="scientific">Alkalicoccus halolimnae</name>
    <dbReference type="NCBI Taxonomy" id="1667239"/>
    <lineage>
        <taxon>Bacteria</taxon>
        <taxon>Bacillati</taxon>
        <taxon>Bacillota</taxon>
        <taxon>Bacilli</taxon>
        <taxon>Bacillales</taxon>
        <taxon>Bacillaceae</taxon>
        <taxon>Alkalicoccus</taxon>
    </lineage>
</organism>
<sequence>MKKLLPFVFLLAACGAEEENTEITGQNLGTSENGTPIVLFVEDNLNGEELTADYVRDFDSEEYEVEAYQVAYDEDTEIVYLETEEEVENPVILEAPVPKEMRVIMDDAFEPQVSRNRENYILEDSSLLPVVRAERIEIEYTNLETIHSYIEEAVLPSYDGGFVLALLEDDSKEAMEFAIQNSTFHEKLNEPGSDRGNWSINGYSHEMTEAIAGDEVIYPSYFIYQEGRQPHRVESIEEVFNYVDDL</sequence>
<dbReference type="Proteomes" id="UP000321816">
    <property type="component" value="Chromosome"/>
</dbReference>
<accession>A0A5C7FN26</accession>
<name>A0A5C7FN26_9BACI</name>
<evidence type="ECO:0000313" key="2">
    <source>
        <dbReference type="Proteomes" id="UP000321816"/>
    </source>
</evidence>
<dbReference type="AlphaFoldDB" id="A0A5C7FN26"/>
<keyword evidence="2" id="KW-1185">Reference proteome</keyword>
<dbReference type="EMBL" id="CP144914">
    <property type="protein sequence ID" value="WWD80779.1"/>
    <property type="molecule type" value="Genomic_DNA"/>
</dbReference>
<dbReference type="KEGG" id="ahal:FTX54_004265"/>
<protein>
    <submittedName>
        <fullName evidence="1">Uncharacterized protein</fullName>
    </submittedName>
</protein>
<evidence type="ECO:0000313" key="1">
    <source>
        <dbReference type="EMBL" id="WWD80779.1"/>
    </source>
</evidence>